<keyword evidence="3" id="KW-1003">Cell membrane</keyword>
<evidence type="ECO:0000256" key="5">
    <source>
        <dbReference type="ARBA" id="ARBA00022989"/>
    </source>
</evidence>
<keyword evidence="2" id="KW-0813">Transport</keyword>
<protein>
    <recommendedName>
        <fullName evidence="10">ABC transmembrane type-1 domain-containing protein</fullName>
    </recommendedName>
</protein>
<evidence type="ECO:0000256" key="7">
    <source>
        <dbReference type="SAM" id="Phobius"/>
    </source>
</evidence>
<comment type="caution">
    <text evidence="8">The sequence shown here is derived from an EMBL/GenBank/DDBJ whole genome shotgun (WGS) entry which is preliminary data.</text>
</comment>
<evidence type="ECO:0000313" key="9">
    <source>
        <dbReference type="Proteomes" id="UP000287224"/>
    </source>
</evidence>
<dbReference type="Proteomes" id="UP000287224">
    <property type="component" value="Unassembled WGS sequence"/>
</dbReference>
<keyword evidence="6 7" id="KW-0472">Membrane</keyword>
<keyword evidence="9" id="KW-1185">Reference proteome</keyword>
<gene>
    <name evidence="8" type="ORF">KDAU_66900</name>
</gene>
<sequence length="117" mass="13176">MPLSTGTIRRRALLGRRIAGNILVLILLIVFALIFIAPFLWLILTAFKSPADLDTFPITWFPDQLHWDNFGQALTLIDYCTTAALVNSALMIRKVPKMARLKRAAKHETSQILGMNL</sequence>
<evidence type="ECO:0000256" key="6">
    <source>
        <dbReference type="ARBA" id="ARBA00023136"/>
    </source>
</evidence>
<name>A0A401ZR66_9CHLR</name>
<keyword evidence="4 7" id="KW-0812">Transmembrane</keyword>
<feature type="transmembrane region" description="Helical" evidence="7">
    <location>
        <begin position="70"/>
        <end position="92"/>
    </location>
</feature>
<dbReference type="Gene3D" id="1.10.3720.10">
    <property type="entry name" value="MetI-like"/>
    <property type="match status" value="1"/>
</dbReference>
<evidence type="ECO:0000256" key="2">
    <source>
        <dbReference type="ARBA" id="ARBA00022448"/>
    </source>
</evidence>
<comment type="subcellular location">
    <subcellularLocation>
        <location evidence="1">Cell membrane</location>
        <topology evidence="1">Multi-pass membrane protein</topology>
    </subcellularLocation>
</comment>
<dbReference type="PANTHER" id="PTHR43744">
    <property type="entry name" value="ABC TRANSPORTER PERMEASE PROTEIN MG189-RELATED-RELATED"/>
    <property type="match status" value="1"/>
</dbReference>
<organism evidence="8 9">
    <name type="scientific">Dictyobacter aurantiacus</name>
    <dbReference type="NCBI Taxonomy" id="1936993"/>
    <lineage>
        <taxon>Bacteria</taxon>
        <taxon>Bacillati</taxon>
        <taxon>Chloroflexota</taxon>
        <taxon>Ktedonobacteria</taxon>
        <taxon>Ktedonobacterales</taxon>
        <taxon>Dictyobacteraceae</taxon>
        <taxon>Dictyobacter</taxon>
    </lineage>
</organism>
<dbReference type="AlphaFoldDB" id="A0A401ZR66"/>
<dbReference type="SUPFAM" id="SSF161098">
    <property type="entry name" value="MetI-like"/>
    <property type="match status" value="1"/>
</dbReference>
<accession>A0A401ZR66</accession>
<dbReference type="GO" id="GO:0005886">
    <property type="term" value="C:plasma membrane"/>
    <property type="evidence" value="ECO:0007669"/>
    <property type="project" value="UniProtKB-SubCell"/>
</dbReference>
<dbReference type="InterPro" id="IPR035906">
    <property type="entry name" value="MetI-like_sf"/>
</dbReference>
<evidence type="ECO:0000256" key="3">
    <source>
        <dbReference type="ARBA" id="ARBA00022475"/>
    </source>
</evidence>
<reference evidence="9" key="1">
    <citation type="submission" date="2018-12" db="EMBL/GenBank/DDBJ databases">
        <title>Tengunoibacter tsumagoiensis gen. nov., sp. nov., Dictyobacter kobayashii sp. nov., D. alpinus sp. nov., and D. joshuensis sp. nov. and description of Dictyobacteraceae fam. nov. within the order Ktedonobacterales isolated from Tengu-no-mugimeshi.</title>
        <authorList>
            <person name="Wang C.M."/>
            <person name="Zheng Y."/>
            <person name="Sakai Y."/>
            <person name="Toyoda A."/>
            <person name="Minakuchi Y."/>
            <person name="Abe K."/>
            <person name="Yokota A."/>
            <person name="Yabe S."/>
        </authorList>
    </citation>
    <scope>NUCLEOTIDE SEQUENCE [LARGE SCALE GENOMIC DNA]</scope>
    <source>
        <strain evidence="9">S-27</strain>
    </source>
</reference>
<proteinExistence type="predicted"/>
<feature type="transmembrane region" description="Helical" evidence="7">
    <location>
        <begin position="21"/>
        <end position="44"/>
    </location>
</feature>
<evidence type="ECO:0000256" key="1">
    <source>
        <dbReference type="ARBA" id="ARBA00004651"/>
    </source>
</evidence>
<dbReference type="EMBL" id="BIFQ01000002">
    <property type="protein sequence ID" value="GCE09361.1"/>
    <property type="molecule type" value="Genomic_DNA"/>
</dbReference>
<evidence type="ECO:0000256" key="4">
    <source>
        <dbReference type="ARBA" id="ARBA00022692"/>
    </source>
</evidence>
<dbReference type="PANTHER" id="PTHR43744:SF8">
    <property type="entry name" value="SN-GLYCEROL-3-PHOSPHATE TRANSPORT SYSTEM PERMEASE PROTEIN UGPE"/>
    <property type="match status" value="1"/>
</dbReference>
<evidence type="ECO:0000313" key="8">
    <source>
        <dbReference type="EMBL" id="GCE09361.1"/>
    </source>
</evidence>
<evidence type="ECO:0008006" key="10">
    <source>
        <dbReference type="Google" id="ProtNLM"/>
    </source>
</evidence>
<keyword evidence="5 7" id="KW-1133">Transmembrane helix</keyword>